<keyword evidence="2" id="KW-0611">Plant defense</keyword>
<accession>A0A822ZKT8</accession>
<name>A0A822ZKT8_NELNU</name>
<dbReference type="InterPro" id="IPR036388">
    <property type="entry name" value="WH-like_DNA-bd_sf"/>
</dbReference>
<dbReference type="InterPro" id="IPR058922">
    <property type="entry name" value="WHD_DRP"/>
</dbReference>
<dbReference type="PANTHER" id="PTHR23155:SF1226">
    <property type="entry name" value="OS05G0492600 PROTEIN"/>
    <property type="match status" value="1"/>
</dbReference>
<evidence type="ECO:0000259" key="3">
    <source>
        <dbReference type="Pfam" id="PF23559"/>
    </source>
</evidence>
<keyword evidence="1" id="KW-0677">Repeat</keyword>
<gene>
    <name evidence="4" type="ORF">HUJ06_000598</name>
</gene>
<protein>
    <recommendedName>
        <fullName evidence="3">Disease resistance protein winged helix domain-containing protein</fullName>
    </recommendedName>
</protein>
<dbReference type="Gene3D" id="1.10.10.10">
    <property type="entry name" value="Winged helix-like DNA-binding domain superfamily/Winged helix DNA-binding domain"/>
    <property type="match status" value="1"/>
</dbReference>
<dbReference type="SUPFAM" id="SSF52540">
    <property type="entry name" value="P-loop containing nucleoside triphosphate hydrolases"/>
    <property type="match status" value="1"/>
</dbReference>
<dbReference type="Proteomes" id="UP000607653">
    <property type="component" value="Unassembled WGS sequence"/>
</dbReference>
<feature type="domain" description="Disease resistance protein winged helix" evidence="3">
    <location>
        <begin position="52"/>
        <end position="124"/>
    </location>
</feature>
<evidence type="ECO:0000256" key="2">
    <source>
        <dbReference type="ARBA" id="ARBA00022821"/>
    </source>
</evidence>
<evidence type="ECO:0000313" key="4">
    <source>
        <dbReference type="EMBL" id="DAD42368.1"/>
    </source>
</evidence>
<dbReference type="Pfam" id="PF23559">
    <property type="entry name" value="WHD_DRP"/>
    <property type="match status" value="1"/>
</dbReference>
<comment type="caution">
    <text evidence="4">The sequence shown here is derived from an EMBL/GenBank/DDBJ whole genome shotgun (WGS) entry which is preliminary data.</text>
</comment>
<evidence type="ECO:0000256" key="1">
    <source>
        <dbReference type="ARBA" id="ARBA00022737"/>
    </source>
</evidence>
<proteinExistence type="predicted"/>
<dbReference type="InterPro" id="IPR027417">
    <property type="entry name" value="P-loop_NTPase"/>
</dbReference>
<dbReference type="InterPro" id="IPR044974">
    <property type="entry name" value="Disease_R_plants"/>
</dbReference>
<reference evidence="4 5" key="1">
    <citation type="journal article" date="2020" name="Mol. Biol. Evol.">
        <title>Distinct Expression and Methylation Patterns for Genes with Different Fates following a Single Whole-Genome Duplication in Flowering Plants.</title>
        <authorList>
            <person name="Shi T."/>
            <person name="Rahmani R.S."/>
            <person name="Gugger P.F."/>
            <person name="Wang M."/>
            <person name="Li H."/>
            <person name="Zhang Y."/>
            <person name="Li Z."/>
            <person name="Wang Q."/>
            <person name="Van de Peer Y."/>
            <person name="Marchal K."/>
            <person name="Chen J."/>
        </authorList>
    </citation>
    <scope>NUCLEOTIDE SEQUENCE [LARGE SCALE GENOMIC DNA]</scope>
    <source>
        <tissue evidence="4">Leaf</tissue>
    </source>
</reference>
<organism evidence="4 5">
    <name type="scientific">Nelumbo nucifera</name>
    <name type="common">Sacred lotus</name>
    <dbReference type="NCBI Taxonomy" id="4432"/>
    <lineage>
        <taxon>Eukaryota</taxon>
        <taxon>Viridiplantae</taxon>
        <taxon>Streptophyta</taxon>
        <taxon>Embryophyta</taxon>
        <taxon>Tracheophyta</taxon>
        <taxon>Spermatophyta</taxon>
        <taxon>Magnoliopsida</taxon>
        <taxon>Proteales</taxon>
        <taxon>Nelumbonaceae</taxon>
        <taxon>Nelumbo</taxon>
    </lineage>
</organism>
<dbReference type="AlphaFoldDB" id="A0A822ZKT8"/>
<evidence type="ECO:0000313" key="5">
    <source>
        <dbReference type="Proteomes" id="UP000607653"/>
    </source>
</evidence>
<sequence>MRYKRNEREWVQVRDNEIWKIEEKPNQIMKALKLSYDHLPSHLKQCFAFCPVFPKDYVMEKETLIQLWMAQGFINIIQTTTSSSGPSMEDTGEQYFNELVWGSFFQDVREDYIRGLTYCKMHDLARLVAGDECMVVDQRKSSSRNIINPTAFAERVRHLAILAVMVIIRGIC</sequence>
<dbReference type="GO" id="GO:0006952">
    <property type="term" value="P:defense response"/>
    <property type="evidence" value="ECO:0007669"/>
    <property type="project" value="UniProtKB-KW"/>
</dbReference>
<dbReference type="FunFam" id="1.10.10.10:FF:000322">
    <property type="entry name" value="Probable disease resistance protein At1g63360"/>
    <property type="match status" value="1"/>
</dbReference>
<dbReference type="PANTHER" id="PTHR23155">
    <property type="entry name" value="DISEASE RESISTANCE PROTEIN RP"/>
    <property type="match status" value="1"/>
</dbReference>
<keyword evidence="5" id="KW-1185">Reference proteome</keyword>
<dbReference type="EMBL" id="DUZY01000006">
    <property type="protein sequence ID" value="DAD42368.1"/>
    <property type="molecule type" value="Genomic_DNA"/>
</dbReference>